<dbReference type="InterPro" id="IPR036390">
    <property type="entry name" value="WH_DNA-bd_sf"/>
</dbReference>
<sequence length="152" mass="16664">MTRKRSLPTADELRVWREYIETAEALRAVISARLQSDSALSPGDYAVLLALSEAEGHRMRSSDLAAHINWERSRLSHHLGRMERRGLIGREDCVTDSRGAEVVLAAAGAEVFRGATVPHLRAVRELFVDALTAEQLDAAGQVAAALRAHVRS</sequence>
<proteinExistence type="predicted"/>
<dbReference type="EMBL" id="JACHIN010000020">
    <property type="protein sequence ID" value="MBB5083976.1"/>
    <property type="molecule type" value="Genomic_DNA"/>
</dbReference>
<dbReference type="PANTHER" id="PTHR33164">
    <property type="entry name" value="TRANSCRIPTIONAL REGULATOR, MARR FAMILY"/>
    <property type="match status" value="1"/>
</dbReference>
<gene>
    <name evidence="2" type="ORF">HNR40_009484</name>
</gene>
<dbReference type="GO" id="GO:0006950">
    <property type="term" value="P:response to stress"/>
    <property type="evidence" value="ECO:0007669"/>
    <property type="project" value="TreeGrafter"/>
</dbReference>
<dbReference type="SUPFAM" id="SSF46785">
    <property type="entry name" value="Winged helix' DNA-binding domain"/>
    <property type="match status" value="1"/>
</dbReference>
<dbReference type="Pfam" id="PF12802">
    <property type="entry name" value="MarR_2"/>
    <property type="match status" value="1"/>
</dbReference>
<evidence type="ECO:0000259" key="1">
    <source>
        <dbReference type="PROSITE" id="PS50995"/>
    </source>
</evidence>
<evidence type="ECO:0000313" key="3">
    <source>
        <dbReference type="Proteomes" id="UP000568380"/>
    </source>
</evidence>
<dbReference type="Proteomes" id="UP000568380">
    <property type="component" value="Unassembled WGS sequence"/>
</dbReference>
<dbReference type="GO" id="GO:0003677">
    <property type="term" value="F:DNA binding"/>
    <property type="evidence" value="ECO:0007669"/>
    <property type="project" value="UniProtKB-KW"/>
</dbReference>
<keyword evidence="3" id="KW-1185">Reference proteome</keyword>
<dbReference type="RefSeq" id="WP_184973534.1">
    <property type="nucleotide sequence ID" value="NZ_JACHIN010000020.1"/>
</dbReference>
<name>A0A7W8AF85_9ACTN</name>
<dbReference type="InterPro" id="IPR000835">
    <property type="entry name" value="HTH_MarR-typ"/>
</dbReference>
<dbReference type="AlphaFoldDB" id="A0A7W8AF85"/>
<reference evidence="2 3" key="1">
    <citation type="submission" date="2020-08" db="EMBL/GenBank/DDBJ databases">
        <title>Genomic Encyclopedia of Type Strains, Phase IV (KMG-IV): sequencing the most valuable type-strain genomes for metagenomic binning, comparative biology and taxonomic classification.</title>
        <authorList>
            <person name="Goeker M."/>
        </authorList>
    </citation>
    <scope>NUCLEOTIDE SEQUENCE [LARGE SCALE GENOMIC DNA]</scope>
    <source>
        <strain evidence="2 3">DSM 45385</strain>
    </source>
</reference>
<dbReference type="PROSITE" id="PS50995">
    <property type="entry name" value="HTH_MARR_2"/>
    <property type="match status" value="1"/>
</dbReference>
<dbReference type="GO" id="GO:0003700">
    <property type="term" value="F:DNA-binding transcription factor activity"/>
    <property type="evidence" value="ECO:0007669"/>
    <property type="project" value="InterPro"/>
</dbReference>
<dbReference type="SMART" id="SM00347">
    <property type="entry name" value="HTH_MARR"/>
    <property type="match status" value="1"/>
</dbReference>
<comment type="caution">
    <text evidence="2">The sequence shown here is derived from an EMBL/GenBank/DDBJ whole genome shotgun (WGS) entry which is preliminary data.</text>
</comment>
<dbReference type="InterPro" id="IPR036388">
    <property type="entry name" value="WH-like_DNA-bd_sf"/>
</dbReference>
<feature type="domain" description="HTH marR-type" evidence="1">
    <location>
        <begin position="12"/>
        <end position="148"/>
    </location>
</feature>
<evidence type="ECO:0000313" key="2">
    <source>
        <dbReference type="EMBL" id="MBB5083976.1"/>
    </source>
</evidence>
<keyword evidence="2" id="KW-0238">DNA-binding</keyword>
<dbReference type="PANTHER" id="PTHR33164:SF99">
    <property type="entry name" value="MARR FAMILY REGULATORY PROTEIN"/>
    <property type="match status" value="1"/>
</dbReference>
<accession>A0A7W8AF85</accession>
<dbReference type="Gene3D" id="1.10.10.10">
    <property type="entry name" value="Winged helix-like DNA-binding domain superfamily/Winged helix DNA-binding domain"/>
    <property type="match status" value="1"/>
</dbReference>
<dbReference type="InterPro" id="IPR039422">
    <property type="entry name" value="MarR/SlyA-like"/>
</dbReference>
<protein>
    <submittedName>
        <fullName evidence="2">DNA-binding MarR family transcriptional regulator</fullName>
    </submittedName>
</protein>
<organism evidence="2 3">
    <name type="scientific">Nonomuraea endophytica</name>
    <dbReference type="NCBI Taxonomy" id="714136"/>
    <lineage>
        <taxon>Bacteria</taxon>
        <taxon>Bacillati</taxon>
        <taxon>Actinomycetota</taxon>
        <taxon>Actinomycetes</taxon>
        <taxon>Streptosporangiales</taxon>
        <taxon>Streptosporangiaceae</taxon>
        <taxon>Nonomuraea</taxon>
    </lineage>
</organism>